<accession>B6AN42</accession>
<protein>
    <submittedName>
        <fullName evidence="2">Uncharacterized protein</fullName>
    </submittedName>
</protein>
<dbReference type="EMBL" id="DS995259">
    <property type="protein sequence ID" value="EDZ39899.1"/>
    <property type="molecule type" value="Genomic_DNA"/>
</dbReference>
<feature type="region of interest" description="Disordered" evidence="1">
    <location>
        <begin position="219"/>
        <end position="241"/>
    </location>
</feature>
<feature type="compositionally biased region" description="Basic and acidic residues" evidence="1">
    <location>
        <begin position="219"/>
        <end position="234"/>
    </location>
</feature>
<evidence type="ECO:0000313" key="2">
    <source>
        <dbReference type="EMBL" id="EDZ39899.1"/>
    </source>
</evidence>
<name>B6AN42_9BACT</name>
<evidence type="ECO:0000256" key="1">
    <source>
        <dbReference type="SAM" id="MobiDB-lite"/>
    </source>
</evidence>
<sequence>MDRRSGTYNERRQEMAKEKSKETGKPDENALLVEAESGKSQKRQIVDMLHRPEFLAHVGQKPFYKDIHGNEPNINDALGTLKEIVEDVQKGDMSRPEAILMSQATTLDALFSALLRKASIQQHMPNYEAFMRMALKAQAQCSLTLRTLSEIKSPRQGATFVRQMNNAGQQVVNNNLAGAQETGKKQNELLREGETLEAVDKGGETATIEAHSRMEALEEINRTQEPGRKREVLPKRGQGRL</sequence>
<feature type="compositionally biased region" description="Basic and acidic residues" evidence="1">
    <location>
        <begin position="1"/>
        <end position="28"/>
    </location>
</feature>
<reference evidence="2" key="2">
    <citation type="journal article" date="2008" name="PLoS Biol.">
        <title>Population genomic analysis of strain variation in Leptospirillum group II bacteria involved in acid mine drainage formation.</title>
        <authorList>
            <person name="Simmons S.L."/>
            <person name="Dibartolo G."/>
            <person name="Denef V.J."/>
            <person name="Goltsman D.S."/>
            <person name="Thelen M.P."/>
            <person name="Banfield J.F."/>
        </authorList>
    </citation>
    <scope>NUCLEOTIDE SEQUENCE [LARGE SCALE GENOMIC DNA]</scope>
</reference>
<proteinExistence type="predicted"/>
<feature type="region of interest" description="Disordered" evidence="1">
    <location>
        <begin position="1"/>
        <end position="37"/>
    </location>
</feature>
<reference evidence="2" key="1">
    <citation type="journal article" date="2004" name="Nature">
        <title>Community structure and metabolism through reconstruction of microbial genomes from the environment.</title>
        <authorList>
            <person name="Tyson G.W."/>
            <person name="Chapman J."/>
            <person name="Hugenholtz P."/>
            <person name="Allen E.E."/>
            <person name="Ram R.J."/>
            <person name="Richardson P.M."/>
            <person name="Solovyev V.V."/>
            <person name="Rubin E.M."/>
            <person name="Rokhsar D.S."/>
            <person name="Banfield J.F."/>
        </authorList>
    </citation>
    <scope>NUCLEOTIDE SEQUENCE [LARGE SCALE GENOMIC DNA]</scope>
</reference>
<organism evidence="2">
    <name type="scientific">Leptospirillum sp. Group II '5-way CG'</name>
    <dbReference type="NCBI Taxonomy" id="419541"/>
    <lineage>
        <taxon>Bacteria</taxon>
        <taxon>Pseudomonadati</taxon>
        <taxon>Nitrospirota</taxon>
        <taxon>Nitrospiria</taxon>
        <taxon>Nitrospirales</taxon>
        <taxon>Nitrospiraceae</taxon>
        <taxon>Leptospirillum</taxon>
    </lineage>
</organism>
<dbReference type="AlphaFoldDB" id="B6AN42"/>
<gene>
    <name evidence="2" type="ORF">CGL2_11389055a</name>
</gene>